<proteinExistence type="predicted"/>
<reference evidence="3" key="2">
    <citation type="submission" date="2020-09" db="EMBL/GenBank/DDBJ databases">
        <authorList>
            <person name="Sun Q."/>
            <person name="Zhou Y."/>
        </authorList>
    </citation>
    <scope>NUCLEOTIDE SEQUENCE</scope>
    <source>
        <strain evidence="3">CGMCC 1.6293</strain>
    </source>
</reference>
<gene>
    <name evidence="3" type="ORF">GCM10011534_06480</name>
</gene>
<name>A0A917SL20_9RHOB</name>
<evidence type="ECO:0000313" key="4">
    <source>
        <dbReference type="Proteomes" id="UP000649829"/>
    </source>
</evidence>
<keyword evidence="2" id="KW-1133">Transmembrane helix</keyword>
<keyword evidence="2" id="KW-0812">Transmembrane</keyword>
<dbReference type="AlphaFoldDB" id="A0A917SL20"/>
<organism evidence="3 4">
    <name type="scientific">Pseudooceanicola nanhaiensis</name>
    <dbReference type="NCBI Taxonomy" id="375761"/>
    <lineage>
        <taxon>Bacteria</taxon>
        <taxon>Pseudomonadati</taxon>
        <taxon>Pseudomonadota</taxon>
        <taxon>Alphaproteobacteria</taxon>
        <taxon>Rhodobacterales</taxon>
        <taxon>Paracoccaceae</taxon>
        <taxon>Pseudooceanicola</taxon>
    </lineage>
</organism>
<feature type="transmembrane region" description="Helical" evidence="2">
    <location>
        <begin position="20"/>
        <end position="43"/>
    </location>
</feature>
<dbReference type="RefSeq" id="WP_028285569.1">
    <property type="nucleotide sequence ID" value="NZ_BMLF01000001.1"/>
</dbReference>
<evidence type="ECO:0000313" key="3">
    <source>
        <dbReference type="EMBL" id="GGL87257.1"/>
    </source>
</evidence>
<feature type="region of interest" description="Disordered" evidence="1">
    <location>
        <begin position="46"/>
        <end position="66"/>
    </location>
</feature>
<keyword evidence="2" id="KW-0472">Membrane</keyword>
<dbReference type="EMBL" id="BMLF01000001">
    <property type="protein sequence ID" value="GGL87257.1"/>
    <property type="molecule type" value="Genomic_DNA"/>
</dbReference>
<sequence>MSAPQTNIEKQERRHAAPIWGIILAVIFGVFVGAFLSTSTAFFGADEPEGAETQVDGRTGAAEPAD</sequence>
<dbReference type="Proteomes" id="UP000649829">
    <property type="component" value="Unassembled WGS sequence"/>
</dbReference>
<reference evidence="3" key="1">
    <citation type="journal article" date="2014" name="Int. J. Syst. Evol. Microbiol.">
        <title>Complete genome sequence of Corynebacterium casei LMG S-19264T (=DSM 44701T), isolated from a smear-ripened cheese.</title>
        <authorList>
            <consortium name="US DOE Joint Genome Institute (JGI-PGF)"/>
            <person name="Walter F."/>
            <person name="Albersmeier A."/>
            <person name="Kalinowski J."/>
            <person name="Ruckert C."/>
        </authorList>
    </citation>
    <scope>NUCLEOTIDE SEQUENCE</scope>
    <source>
        <strain evidence="3">CGMCC 1.6293</strain>
    </source>
</reference>
<comment type="caution">
    <text evidence="3">The sequence shown here is derived from an EMBL/GenBank/DDBJ whole genome shotgun (WGS) entry which is preliminary data.</text>
</comment>
<accession>A0A917SL20</accession>
<keyword evidence="4" id="KW-1185">Reference proteome</keyword>
<evidence type="ECO:0000256" key="2">
    <source>
        <dbReference type="SAM" id="Phobius"/>
    </source>
</evidence>
<evidence type="ECO:0000256" key="1">
    <source>
        <dbReference type="SAM" id="MobiDB-lite"/>
    </source>
</evidence>
<protein>
    <submittedName>
        <fullName evidence="3">Uncharacterized protein</fullName>
    </submittedName>
</protein>